<dbReference type="AlphaFoldDB" id="A0AAE0C5G0"/>
<evidence type="ECO:0000313" key="1">
    <source>
        <dbReference type="EMBL" id="KAK3248089.1"/>
    </source>
</evidence>
<dbReference type="EMBL" id="LGRX02028421">
    <property type="protein sequence ID" value="KAK3248089.1"/>
    <property type="molecule type" value="Genomic_DNA"/>
</dbReference>
<accession>A0AAE0C5G0</accession>
<reference evidence="1 2" key="1">
    <citation type="journal article" date="2015" name="Genome Biol. Evol.">
        <title>Comparative Genomics of a Bacterivorous Green Alga Reveals Evolutionary Causalities and Consequences of Phago-Mixotrophic Mode of Nutrition.</title>
        <authorList>
            <person name="Burns J.A."/>
            <person name="Paasch A."/>
            <person name="Narechania A."/>
            <person name="Kim E."/>
        </authorList>
    </citation>
    <scope>NUCLEOTIDE SEQUENCE [LARGE SCALE GENOMIC DNA]</scope>
    <source>
        <strain evidence="1 2">PLY_AMNH</strain>
    </source>
</reference>
<proteinExistence type="predicted"/>
<gene>
    <name evidence="1" type="ORF">CYMTET_42433</name>
</gene>
<organism evidence="1 2">
    <name type="scientific">Cymbomonas tetramitiformis</name>
    <dbReference type="NCBI Taxonomy" id="36881"/>
    <lineage>
        <taxon>Eukaryota</taxon>
        <taxon>Viridiplantae</taxon>
        <taxon>Chlorophyta</taxon>
        <taxon>Pyramimonadophyceae</taxon>
        <taxon>Pyramimonadales</taxon>
        <taxon>Pyramimonadaceae</taxon>
        <taxon>Cymbomonas</taxon>
    </lineage>
</organism>
<comment type="caution">
    <text evidence="1">The sequence shown here is derived from an EMBL/GenBank/DDBJ whole genome shotgun (WGS) entry which is preliminary data.</text>
</comment>
<dbReference type="Proteomes" id="UP001190700">
    <property type="component" value="Unassembled WGS sequence"/>
</dbReference>
<protein>
    <submittedName>
        <fullName evidence="1">Uncharacterized protein</fullName>
    </submittedName>
</protein>
<evidence type="ECO:0000313" key="2">
    <source>
        <dbReference type="Proteomes" id="UP001190700"/>
    </source>
</evidence>
<keyword evidence="2" id="KW-1185">Reference proteome</keyword>
<sequence length="179" mass="20353">MEARERPEKAQACDSLDLTRSVLKNLSSHTNHAHIKRRLHFKYDLSWKNLHLMNRRTALIVAELATHYGYTVDSPELIADLEKHARQGYTTVCGFKESTAKAAFGEQARRKINKKPGPKVDKSDPPHMRWQCHFRKRPSSKERSVLRDDPLLDIAATRYSIIVGGVKSVFTAAVDTVFG</sequence>
<name>A0AAE0C5G0_9CHLO</name>